<dbReference type="SUPFAM" id="SSF55469">
    <property type="entry name" value="FMN-dependent nitroreductase-like"/>
    <property type="match status" value="1"/>
</dbReference>
<dbReference type="InterPro" id="IPR000415">
    <property type="entry name" value="Nitroreductase-like"/>
</dbReference>
<dbReference type="GO" id="GO:0016491">
    <property type="term" value="F:oxidoreductase activity"/>
    <property type="evidence" value="ECO:0007669"/>
    <property type="project" value="UniProtKB-KW"/>
</dbReference>
<comment type="similarity">
    <text evidence="1">Belongs to the nitroreductase family.</text>
</comment>
<organism evidence="4 5">
    <name type="scientific">Aquipluma nitroreducens</name>
    <dbReference type="NCBI Taxonomy" id="2010828"/>
    <lineage>
        <taxon>Bacteria</taxon>
        <taxon>Pseudomonadati</taxon>
        <taxon>Bacteroidota</taxon>
        <taxon>Bacteroidia</taxon>
        <taxon>Marinilabiliales</taxon>
        <taxon>Prolixibacteraceae</taxon>
        <taxon>Aquipluma</taxon>
    </lineage>
</organism>
<accession>A0A5K7SGK6</accession>
<keyword evidence="5" id="KW-1185">Reference proteome</keyword>
<evidence type="ECO:0000313" key="4">
    <source>
        <dbReference type="EMBL" id="BBE20762.1"/>
    </source>
</evidence>
<sequence length="173" mass="19861">MELDKAIRNRYSVRSFTSEKVDRNIILEILEAARMAPSAVNYQPWHFIVITDPDKLADIYEVYHRAWFREAPACIVVCSDHSQSWKRKTDGKDFADVDAAIAIDHLVLKATDLGIGTCWVCNFDVEMTRKKLQLPENIEPIALIPLGYTTSEAPLKSRKSFSEMVHWEKFTSL</sequence>
<dbReference type="EMBL" id="AP018694">
    <property type="protein sequence ID" value="BBE20762.1"/>
    <property type="molecule type" value="Genomic_DNA"/>
</dbReference>
<dbReference type="Gene3D" id="3.40.109.10">
    <property type="entry name" value="NADH Oxidase"/>
    <property type="match status" value="1"/>
</dbReference>
<dbReference type="PANTHER" id="PTHR43673">
    <property type="entry name" value="NAD(P)H NITROREDUCTASE YDGI-RELATED"/>
    <property type="match status" value="1"/>
</dbReference>
<reference evidence="4" key="1">
    <citation type="journal article" date="2020" name="Int. J. Syst. Evol. Microbiol.">
        <title>Aquipluma nitroreducens gen. nov. sp. nov., a novel facultatively anaerobic bacterium isolated from a freshwater lake.</title>
        <authorList>
            <person name="Watanabe M."/>
            <person name="Kojima H."/>
            <person name="Fukui M."/>
        </authorList>
    </citation>
    <scope>NUCLEOTIDE SEQUENCE</scope>
    <source>
        <strain evidence="4">MeG22</strain>
    </source>
</reference>
<proteinExistence type="inferred from homology"/>
<dbReference type="RefSeq" id="WP_318348864.1">
    <property type="nucleotide sequence ID" value="NZ_AP018694.1"/>
</dbReference>
<dbReference type="CDD" id="cd20609">
    <property type="entry name" value="nitroreductase"/>
    <property type="match status" value="1"/>
</dbReference>
<evidence type="ECO:0000256" key="1">
    <source>
        <dbReference type="ARBA" id="ARBA00007118"/>
    </source>
</evidence>
<evidence type="ECO:0000256" key="2">
    <source>
        <dbReference type="ARBA" id="ARBA00023002"/>
    </source>
</evidence>
<gene>
    <name evidence="4" type="ORF">AQPE_4956</name>
</gene>
<dbReference type="Pfam" id="PF00881">
    <property type="entry name" value="Nitroreductase"/>
    <property type="match status" value="1"/>
</dbReference>
<dbReference type="Proteomes" id="UP001193389">
    <property type="component" value="Chromosome"/>
</dbReference>
<dbReference type="PANTHER" id="PTHR43673:SF10">
    <property type="entry name" value="NADH DEHYDROGENASE_NAD(P)H NITROREDUCTASE XCC3605-RELATED"/>
    <property type="match status" value="1"/>
</dbReference>
<dbReference type="InterPro" id="IPR029479">
    <property type="entry name" value="Nitroreductase"/>
</dbReference>
<evidence type="ECO:0000259" key="3">
    <source>
        <dbReference type="Pfam" id="PF00881"/>
    </source>
</evidence>
<protein>
    <submittedName>
        <fullName evidence="4">Nitroreductase family protein</fullName>
    </submittedName>
</protein>
<name>A0A5K7SGK6_9BACT</name>
<dbReference type="KEGG" id="anf:AQPE_4956"/>
<dbReference type="AlphaFoldDB" id="A0A5K7SGK6"/>
<evidence type="ECO:0000313" key="5">
    <source>
        <dbReference type="Proteomes" id="UP001193389"/>
    </source>
</evidence>
<feature type="domain" description="Nitroreductase" evidence="3">
    <location>
        <begin position="7"/>
        <end position="69"/>
    </location>
</feature>
<keyword evidence="2" id="KW-0560">Oxidoreductase</keyword>